<gene>
    <name evidence="1" type="ORF">BDR25DRAFT_319674</name>
</gene>
<dbReference type="EMBL" id="MU003546">
    <property type="protein sequence ID" value="KAF2463769.1"/>
    <property type="molecule type" value="Genomic_DNA"/>
</dbReference>
<evidence type="ECO:0000313" key="1">
    <source>
        <dbReference type="EMBL" id="KAF2463769.1"/>
    </source>
</evidence>
<comment type="caution">
    <text evidence="1">The sequence shown here is derived from an EMBL/GenBank/DDBJ whole genome shotgun (WGS) entry which is preliminary data.</text>
</comment>
<dbReference type="Proteomes" id="UP000799755">
    <property type="component" value="Unassembled WGS sequence"/>
</dbReference>
<accession>A0ACB6Q9R3</accession>
<evidence type="ECO:0000313" key="2">
    <source>
        <dbReference type="Proteomes" id="UP000799755"/>
    </source>
</evidence>
<protein>
    <submittedName>
        <fullName evidence="1">Uncharacterized protein</fullName>
    </submittedName>
</protein>
<sequence>MLCLKELPTYVLLLCRAALPTSLRPPPAGLRVPASPRPPPAVALRPPPPAGARSPLRPRLPAGLPLAQLPTPISPVVVPLITVAYAQRLVTALVAGDKQAMF</sequence>
<reference evidence="1" key="1">
    <citation type="journal article" date="2020" name="Stud. Mycol.">
        <title>101 Dothideomycetes genomes: a test case for predicting lifestyles and emergence of pathogens.</title>
        <authorList>
            <person name="Haridas S."/>
            <person name="Albert R."/>
            <person name="Binder M."/>
            <person name="Bloem J."/>
            <person name="Labutti K."/>
            <person name="Salamov A."/>
            <person name="Andreopoulos B."/>
            <person name="Baker S."/>
            <person name="Barry K."/>
            <person name="Bills G."/>
            <person name="Bluhm B."/>
            <person name="Cannon C."/>
            <person name="Castanera R."/>
            <person name="Culley D."/>
            <person name="Daum C."/>
            <person name="Ezra D."/>
            <person name="Gonzalez J."/>
            <person name="Henrissat B."/>
            <person name="Kuo A."/>
            <person name="Liang C."/>
            <person name="Lipzen A."/>
            <person name="Lutzoni F."/>
            <person name="Magnuson J."/>
            <person name="Mondo S."/>
            <person name="Nolan M."/>
            <person name="Ohm R."/>
            <person name="Pangilinan J."/>
            <person name="Park H.-J."/>
            <person name="Ramirez L."/>
            <person name="Alfaro M."/>
            <person name="Sun H."/>
            <person name="Tritt A."/>
            <person name="Yoshinaga Y."/>
            <person name="Zwiers L.-H."/>
            <person name="Turgeon B."/>
            <person name="Goodwin S."/>
            <person name="Spatafora J."/>
            <person name="Crous P."/>
            <person name="Grigoriev I."/>
        </authorList>
    </citation>
    <scope>NUCLEOTIDE SEQUENCE</scope>
    <source>
        <strain evidence="1">ATCC 200398</strain>
    </source>
</reference>
<proteinExistence type="predicted"/>
<keyword evidence="2" id="KW-1185">Reference proteome</keyword>
<name>A0ACB6Q9R3_9PLEO</name>
<organism evidence="1 2">
    <name type="scientific">Lindgomyces ingoldianus</name>
    <dbReference type="NCBI Taxonomy" id="673940"/>
    <lineage>
        <taxon>Eukaryota</taxon>
        <taxon>Fungi</taxon>
        <taxon>Dikarya</taxon>
        <taxon>Ascomycota</taxon>
        <taxon>Pezizomycotina</taxon>
        <taxon>Dothideomycetes</taxon>
        <taxon>Pleosporomycetidae</taxon>
        <taxon>Pleosporales</taxon>
        <taxon>Lindgomycetaceae</taxon>
        <taxon>Lindgomyces</taxon>
    </lineage>
</organism>